<dbReference type="PANTHER" id="PTHR32472:SF10">
    <property type="entry name" value="DNA REPAIR PROTEIN RADA-LIKE PROTEIN"/>
    <property type="match status" value="1"/>
</dbReference>
<dbReference type="PROSITE" id="PS50162">
    <property type="entry name" value="RECA_2"/>
    <property type="match status" value="1"/>
</dbReference>
<evidence type="ECO:0000256" key="8">
    <source>
        <dbReference type="ARBA" id="ARBA00023016"/>
    </source>
</evidence>
<dbReference type="InterPro" id="IPR020568">
    <property type="entry name" value="Ribosomal_Su5_D2-typ_SF"/>
</dbReference>
<keyword evidence="4 13" id="KW-0863">Zinc-finger</keyword>
<dbReference type="SUPFAM" id="SSF52540">
    <property type="entry name" value="P-loop containing nucleoside triphosphate hydrolases"/>
    <property type="match status" value="1"/>
</dbReference>
<protein>
    <recommendedName>
        <fullName evidence="11 12">DNA repair protein RadA</fullName>
    </recommendedName>
</protein>
<comment type="domain">
    <text evidence="11">The middle region has homology to RecA with ATPase motifs including the RadA KNRFG motif, while the C-terminus is homologous to Lon protease.</text>
</comment>
<keyword evidence="10 11" id="KW-0234">DNA repair</keyword>
<comment type="caution">
    <text evidence="15">The sequence shown here is derived from an EMBL/GenBank/DDBJ whole genome shotgun (WGS) entry which is preliminary data.</text>
</comment>
<dbReference type="EMBL" id="JAHLFV010000072">
    <property type="protein sequence ID" value="MBU3849576.1"/>
    <property type="molecule type" value="Genomic_DNA"/>
</dbReference>
<dbReference type="Gene3D" id="3.40.50.300">
    <property type="entry name" value="P-loop containing nucleotide triphosphate hydrolases"/>
    <property type="match status" value="1"/>
</dbReference>
<keyword evidence="2 11" id="KW-0547">Nucleotide-binding</keyword>
<evidence type="ECO:0000256" key="1">
    <source>
        <dbReference type="ARBA" id="ARBA00022723"/>
    </source>
</evidence>
<dbReference type="GO" id="GO:0005829">
    <property type="term" value="C:cytosol"/>
    <property type="evidence" value="ECO:0007669"/>
    <property type="project" value="TreeGrafter"/>
</dbReference>
<dbReference type="InterPro" id="IPR020588">
    <property type="entry name" value="RecA_ATP-bd"/>
</dbReference>
<organism evidence="15 16">
    <name type="scientific">Candidatus Treponema excrementipullorum</name>
    <dbReference type="NCBI Taxonomy" id="2838768"/>
    <lineage>
        <taxon>Bacteria</taxon>
        <taxon>Pseudomonadati</taxon>
        <taxon>Spirochaetota</taxon>
        <taxon>Spirochaetia</taxon>
        <taxon>Spirochaetales</taxon>
        <taxon>Treponemataceae</taxon>
        <taxon>Treponema</taxon>
    </lineage>
</organism>
<dbReference type="InterPro" id="IPR004504">
    <property type="entry name" value="DNA_repair_RadA"/>
</dbReference>
<accession>A0A9E2L1T4</accession>
<proteinExistence type="inferred from homology"/>
<evidence type="ECO:0000256" key="11">
    <source>
        <dbReference type="HAMAP-Rule" id="MF_01498"/>
    </source>
</evidence>
<comment type="function">
    <text evidence="13">DNA-dependent ATPase involved in processing of recombination intermediates, plays a role in repairing DNA breaks. Stimulates the branch migration of RecA-mediated strand transfer reactions, allowing the 3' invading strand to extend heteroduplex DNA faster. Binds ssDNA in the presence of ADP but not other nucleotides, has ATPase activity that is stimulated by ssDNA and various branched DNA structures, but inhibited by SSB. Does not have RecA's homology-searching function.</text>
</comment>
<dbReference type="PRINTS" id="PR01874">
    <property type="entry name" value="DNAREPAIRADA"/>
</dbReference>
<dbReference type="InterPro" id="IPR003593">
    <property type="entry name" value="AAA+_ATPase"/>
</dbReference>
<keyword evidence="8 11" id="KW-0346">Stress response</keyword>
<evidence type="ECO:0000256" key="4">
    <source>
        <dbReference type="ARBA" id="ARBA00022771"/>
    </source>
</evidence>
<dbReference type="GO" id="GO:0016787">
    <property type="term" value="F:hydrolase activity"/>
    <property type="evidence" value="ECO:0007669"/>
    <property type="project" value="UniProtKB-KW"/>
</dbReference>
<dbReference type="NCBIfam" id="TIGR00416">
    <property type="entry name" value="sms"/>
    <property type="match status" value="1"/>
</dbReference>
<evidence type="ECO:0000256" key="6">
    <source>
        <dbReference type="ARBA" id="ARBA00022833"/>
    </source>
</evidence>
<dbReference type="GO" id="GO:0140664">
    <property type="term" value="F:ATP-dependent DNA damage sensor activity"/>
    <property type="evidence" value="ECO:0007669"/>
    <property type="project" value="InterPro"/>
</dbReference>
<evidence type="ECO:0000259" key="14">
    <source>
        <dbReference type="PROSITE" id="PS50162"/>
    </source>
</evidence>
<keyword evidence="5" id="KW-0378">Hydrolase</keyword>
<evidence type="ECO:0000256" key="10">
    <source>
        <dbReference type="ARBA" id="ARBA00023204"/>
    </source>
</evidence>
<evidence type="ECO:0000256" key="3">
    <source>
        <dbReference type="ARBA" id="ARBA00022763"/>
    </source>
</evidence>
<dbReference type="AlphaFoldDB" id="A0A9E2L1T4"/>
<keyword evidence="7 11" id="KW-0067">ATP-binding</keyword>
<evidence type="ECO:0000256" key="13">
    <source>
        <dbReference type="RuleBase" id="RU003555"/>
    </source>
</evidence>
<evidence type="ECO:0000256" key="7">
    <source>
        <dbReference type="ARBA" id="ARBA00022840"/>
    </source>
</evidence>
<evidence type="ECO:0000256" key="12">
    <source>
        <dbReference type="NCBIfam" id="TIGR00416"/>
    </source>
</evidence>
<dbReference type="SMART" id="SM00382">
    <property type="entry name" value="AAA"/>
    <property type="match status" value="1"/>
</dbReference>
<dbReference type="Pfam" id="PF13481">
    <property type="entry name" value="AAA_25"/>
    <property type="match status" value="1"/>
</dbReference>
<dbReference type="GO" id="GO:0003684">
    <property type="term" value="F:damaged DNA binding"/>
    <property type="evidence" value="ECO:0007669"/>
    <property type="project" value="InterPro"/>
</dbReference>
<dbReference type="GO" id="GO:0008270">
    <property type="term" value="F:zinc ion binding"/>
    <property type="evidence" value="ECO:0007669"/>
    <property type="project" value="UniProtKB-KW"/>
</dbReference>
<sequence length="465" mass="49673">MAKKKGNSIVYKCNSCGFTQPRWLGRCPECGEWNSFEEWVQESASSVAGNSSSTLRAKPTALSAVNAQEGARLSTGIEEFDRVLGGGAMLRSAILLGGEPGIGKSTLLLQTAASIAQRVASTTQGSNPGNKRKILYVSGEESAPQIKARAQRLGITEPEQMENLQLLCTTQLADIEDALNALTPLFIVVDSIQTIYSPEAGLIPGTINQLKYCSNELISWVKEHDAVLIITAHVTKEGNIAGPKSLEHMVDAVISFEHNEAQARFLRAQKNRFGSVDELGIFAMTEGGLIPIEDPSSLFITRRTGTIPPGVASVPVFEGSRVFLVEIQALTVPAKASVTRVYSDKVDSARVSRVAAVLEKRAGLRFSDQDIYINVAGGVRLTESAIDAALAAALFSARTDLALPPNTALVGELSLAGEIRPVNRIKQRAKAAAALGFTTLLAPEEEAGITCIKDIKSLVKNLFGK</sequence>
<feature type="region of interest" description="Lon-protease-like" evidence="11">
    <location>
        <begin position="370"/>
        <end position="465"/>
    </location>
</feature>
<keyword evidence="1 11" id="KW-0479">Metal-binding</keyword>
<evidence type="ECO:0000256" key="2">
    <source>
        <dbReference type="ARBA" id="ARBA00022741"/>
    </source>
</evidence>
<feature type="domain" description="RecA family profile 1" evidence="14">
    <location>
        <begin position="69"/>
        <end position="234"/>
    </location>
</feature>
<gene>
    <name evidence="11 15" type="primary">radA</name>
    <name evidence="15" type="ORF">IAA16_03325</name>
</gene>
<dbReference type="InterPro" id="IPR041166">
    <property type="entry name" value="Rubredoxin_2"/>
</dbReference>
<dbReference type="GO" id="GO:0000725">
    <property type="term" value="P:recombinational repair"/>
    <property type="evidence" value="ECO:0007669"/>
    <property type="project" value="UniProtKB-UniRule"/>
</dbReference>
<keyword evidence="6 13" id="KW-0862">Zinc</keyword>
<reference evidence="15" key="1">
    <citation type="journal article" date="2021" name="PeerJ">
        <title>Extensive microbial diversity within the chicken gut microbiome revealed by metagenomics and culture.</title>
        <authorList>
            <person name="Gilroy R."/>
            <person name="Ravi A."/>
            <person name="Getino M."/>
            <person name="Pursley I."/>
            <person name="Horton D.L."/>
            <person name="Alikhan N.F."/>
            <person name="Baker D."/>
            <person name="Gharbi K."/>
            <person name="Hall N."/>
            <person name="Watson M."/>
            <person name="Adriaenssens E.M."/>
            <person name="Foster-Nyarko E."/>
            <person name="Jarju S."/>
            <person name="Secka A."/>
            <person name="Antonio M."/>
            <person name="Oren A."/>
            <person name="Chaudhuri R.R."/>
            <person name="La Ragione R."/>
            <person name="Hildebrand F."/>
            <person name="Pallen M.J."/>
        </authorList>
    </citation>
    <scope>NUCLEOTIDE SEQUENCE</scope>
    <source>
        <strain evidence="15">Gambia15-2214</strain>
    </source>
</reference>
<feature type="short sequence motif" description="RadA KNRFG motif" evidence="11">
    <location>
        <begin position="270"/>
        <end position="274"/>
    </location>
</feature>
<comment type="function">
    <text evidence="11">Plays a role in repairing double-strand DNA breaks, probably involving stabilizing or processing branched DNA or blocked replication forks.</text>
</comment>
<feature type="binding site" evidence="11">
    <location>
        <begin position="98"/>
        <end position="105"/>
    </location>
    <ligand>
        <name>ATP</name>
        <dbReference type="ChEBI" id="CHEBI:30616"/>
    </ligand>
</feature>
<reference evidence="15" key="2">
    <citation type="submission" date="2021-04" db="EMBL/GenBank/DDBJ databases">
        <authorList>
            <person name="Gilroy R."/>
        </authorList>
    </citation>
    <scope>NUCLEOTIDE SEQUENCE</scope>
    <source>
        <strain evidence="15">Gambia15-2214</strain>
    </source>
</reference>
<dbReference type="Proteomes" id="UP000823914">
    <property type="component" value="Unassembled WGS sequence"/>
</dbReference>
<evidence type="ECO:0000256" key="5">
    <source>
        <dbReference type="ARBA" id="ARBA00022801"/>
    </source>
</evidence>
<comment type="similarity">
    <text evidence="11 13">Belongs to the RecA family. RadA subfamily.</text>
</comment>
<evidence type="ECO:0000313" key="15">
    <source>
        <dbReference type="EMBL" id="MBU3849576.1"/>
    </source>
</evidence>
<dbReference type="Pfam" id="PF13541">
    <property type="entry name" value="ChlI"/>
    <property type="match status" value="1"/>
</dbReference>
<dbReference type="GO" id="GO:0005524">
    <property type="term" value="F:ATP binding"/>
    <property type="evidence" value="ECO:0007669"/>
    <property type="project" value="UniProtKB-UniRule"/>
</dbReference>
<dbReference type="CDD" id="cd01121">
    <property type="entry name" value="RadA_SMS_N"/>
    <property type="match status" value="1"/>
</dbReference>
<evidence type="ECO:0000256" key="9">
    <source>
        <dbReference type="ARBA" id="ARBA00023125"/>
    </source>
</evidence>
<keyword evidence="3 11" id="KW-0227">DNA damage</keyword>
<dbReference type="InterPro" id="IPR027417">
    <property type="entry name" value="P-loop_NTPase"/>
</dbReference>
<dbReference type="InterPro" id="IPR014721">
    <property type="entry name" value="Ribsml_uS5_D2-typ_fold_subgr"/>
</dbReference>
<dbReference type="HAMAP" id="MF_01498">
    <property type="entry name" value="RadA_bact"/>
    <property type="match status" value="1"/>
</dbReference>
<dbReference type="Gene3D" id="3.30.230.10">
    <property type="match status" value="1"/>
</dbReference>
<name>A0A9E2L1T4_9SPIR</name>
<dbReference type="PANTHER" id="PTHR32472">
    <property type="entry name" value="DNA REPAIR PROTEIN RADA"/>
    <property type="match status" value="1"/>
</dbReference>
<evidence type="ECO:0000313" key="16">
    <source>
        <dbReference type="Proteomes" id="UP000823914"/>
    </source>
</evidence>
<dbReference type="Pfam" id="PF18073">
    <property type="entry name" value="Zn_ribbon_LapB"/>
    <property type="match status" value="1"/>
</dbReference>
<keyword evidence="9 11" id="KW-0238">DNA-binding</keyword>
<dbReference type="SUPFAM" id="SSF54211">
    <property type="entry name" value="Ribosomal protein S5 domain 2-like"/>
    <property type="match status" value="1"/>
</dbReference>